<organism evidence="1 2">
    <name type="scientific">Dentiscutata heterogama</name>
    <dbReference type="NCBI Taxonomy" id="1316150"/>
    <lineage>
        <taxon>Eukaryota</taxon>
        <taxon>Fungi</taxon>
        <taxon>Fungi incertae sedis</taxon>
        <taxon>Mucoromycota</taxon>
        <taxon>Glomeromycotina</taxon>
        <taxon>Glomeromycetes</taxon>
        <taxon>Diversisporales</taxon>
        <taxon>Gigasporaceae</taxon>
        <taxon>Dentiscutata</taxon>
    </lineage>
</organism>
<reference evidence="1" key="1">
    <citation type="submission" date="2021-06" db="EMBL/GenBank/DDBJ databases">
        <authorList>
            <person name="Kallberg Y."/>
            <person name="Tangrot J."/>
            <person name="Rosling A."/>
        </authorList>
    </citation>
    <scope>NUCLEOTIDE SEQUENCE</scope>
    <source>
        <strain evidence="1">IL203A</strain>
    </source>
</reference>
<evidence type="ECO:0000313" key="1">
    <source>
        <dbReference type="EMBL" id="CAG8686926.1"/>
    </source>
</evidence>
<keyword evidence="2" id="KW-1185">Reference proteome</keyword>
<comment type="caution">
    <text evidence="1">The sequence shown here is derived from an EMBL/GenBank/DDBJ whole genome shotgun (WGS) entry which is preliminary data.</text>
</comment>
<gene>
    <name evidence="1" type="ORF">DHETER_LOCUS11026</name>
</gene>
<feature type="non-terminal residue" evidence="1">
    <location>
        <position position="45"/>
    </location>
</feature>
<dbReference type="Proteomes" id="UP000789702">
    <property type="component" value="Unassembled WGS sequence"/>
</dbReference>
<dbReference type="EMBL" id="CAJVPU010023001">
    <property type="protein sequence ID" value="CAG8686926.1"/>
    <property type="molecule type" value="Genomic_DNA"/>
</dbReference>
<sequence length="45" mass="5049">MQQVDLKKSQNGNVIDSYLGILQYTTSNDLEMYPVRIKEGTDQGG</sequence>
<name>A0ACA9P428_9GLOM</name>
<accession>A0ACA9P428</accession>
<protein>
    <submittedName>
        <fullName evidence="1">15186_t:CDS:1</fullName>
    </submittedName>
</protein>
<evidence type="ECO:0000313" key="2">
    <source>
        <dbReference type="Proteomes" id="UP000789702"/>
    </source>
</evidence>
<proteinExistence type="predicted"/>